<organism evidence="2 3">
    <name type="scientific">Methylophilus luteus</name>
    <dbReference type="NCBI Taxonomy" id="640108"/>
    <lineage>
        <taxon>Bacteria</taxon>
        <taxon>Pseudomonadati</taxon>
        <taxon>Pseudomonadota</taxon>
        <taxon>Betaproteobacteria</taxon>
        <taxon>Nitrosomonadales</taxon>
        <taxon>Methylophilaceae</taxon>
        <taxon>Methylophilus</taxon>
    </lineage>
</organism>
<evidence type="ECO:0000313" key="3">
    <source>
        <dbReference type="Proteomes" id="UP001597128"/>
    </source>
</evidence>
<proteinExistence type="predicted"/>
<feature type="compositionally biased region" description="Basic and acidic residues" evidence="1">
    <location>
        <begin position="20"/>
        <end position="38"/>
    </location>
</feature>
<keyword evidence="3" id="KW-1185">Reference proteome</keyword>
<reference evidence="3" key="1">
    <citation type="journal article" date="2019" name="Int. J. Syst. Evol. Microbiol.">
        <title>The Global Catalogue of Microorganisms (GCM) 10K type strain sequencing project: providing services to taxonomists for standard genome sequencing and annotation.</title>
        <authorList>
            <consortium name="The Broad Institute Genomics Platform"/>
            <consortium name="The Broad Institute Genome Sequencing Center for Infectious Disease"/>
            <person name="Wu L."/>
            <person name="Ma J."/>
        </authorList>
    </citation>
    <scope>NUCLEOTIDE SEQUENCE [LARGE SCALE GENOMIC DNA]</scope>
    <source>
        <strain evidence="3">CCUG 58412</strain>
    </source>
</reference>
<dbReference type="EMBL" id="JBHTKB010000002">
    <property type="protein sequence ID" value="MFD0913968.1"/>
    <property type="molecule type" value="Genomic_DNA"/>
</dbReference>
<accession>A0ABW3F949</accession>
<gene>
    <name evidence="2" type="ORF">ACFQ1Z_10450</name>
</gene>
<dbReference type="RefSeq" id="WP_379057476.1">
    <property type="nucleotide sequence ID" value="NZ_JBHTKB010000002.1"/>
</dbReference>
<feature type="region of interest" description="Disordered" evidence="1">
    <location>
        <begin position="20"/>
        <end position="62"/>
    </location>
</feature>
<comment type="caution">
    <text evidence="2">The sequence shown here is derived from an EMBL/GenBank/DDBJ whole genome shotgun (WGS) entry which is preliminary data.</text>
</comment>
<dbReference type="Proteomes" id="UP001597128">
    <property type="component" value="Unassembled WGS sequence"/>
</dbReference>
<name>A0ABW3F949_9PROT</name>
<evidence type="ECO:0000256" key="1">
    <source>
        <dbReference type="SAM" id="MobiDB-lite"/>
    </source>
</evidence>
<protein>
    <submittedName>
        <fullName evidence="2">Uncharacterized protein</fullName>
    </submittedName>
</protein>
<sequence length="62" mass="6773">MPQSLIEQHFANAEIVAAEETTHPVFPEETHKPIKPDPDTPYQPTEPATPDVQPDIIGGTQA</sequence>
<evidence type="ECO:0000313" key="2">
    <source>
        <dbReference type="EMBL" id="MFD0913968.1"/>
    </source>
</evidence>